<comment type="subcellular location">
    <subcellularLocation>
        <location evidence="1">Cytoplasm</location>
    </subcellularLocation>
</comment>
<comment type="similarity">
    <text evidence="2">Belongs to the universal stress protein A family.</text>
</comment>
<dbReference type="PANTHER" id="PTHR47892">
    <property type="entry name" value="UNIVERSAL STRESS PROTEIN E"/>
    <property type="match status" value="1"/>
</dbReference>
<evidence type="ECO:0000256" key="3">
    <source>
        <dbReference type="ARBA" id="ARBA00022490"/>
    </source>
</evidence>
<evidence type="ECO:0000256" key="2">
    <source>
        <dbReference type="ARBA" id="ARBA00008791"/>
    </source>
</evidence>
<organism evidence="6 7">
    <name type="scientific">Colwellia chukchiensis</name>
    <dbReference type="NCBI Taxonomy" id="641665"/>
    <lineage>
        <taxon>Bacteria</taxon>
        <taxon>Pseudomonadati</taxon>
        <taxon>Pseudomonadota</taxon>
        <taxon>Gammaproteobacteria</taxon>
        <taxon>Alteromonadales</taxon>
        <taxon>Colwelliaceae</taxon>
        <taxon>Colwellia</taxon>
    </lineage>
</organism>
<dbReference type="AlphaFoldDB" id="A0A1H7LDX2"/>
<dbReference type="SUPFAM" id="SSF52402">
    <property type="entry name" value="Adenine nucleotide alpha hydrolases-like"/>
    <property type="match status" value="2"/>
</dbReference>
<dbReference type="OrthoDB" id="239260at2"/>
<reference evidence="7" key="1">
    <citation type="submission" date="2016-10" db="EMBL/GenBank/DDBJ databases">
        <authorList>
            <person name="Varghese N."/>
            <person name="Submissions S."/>
        </authorList>
    </citation>
    <scope>NUCLEOTIDE SEQUENCE [LARGE SCALE GENOMIC DNA]</scope>
    <source>
        <strain evidence="7">CGMCC 1.9127</strain>
    </source>
</reference>
<feature type="domain" description="UspA" evidence="5">
    <location>
        <begin position="2"/>
        <end position="133"/>
    </location>
</feature>
<dbReference type="EMBL" id="FOBI01000004">
    <property type="protein sequence ID" value="SEK96517.1"/>
    <property type="molecule type" value="Genomic_DNA"/>
</dbReference>
<gene>
    <name evidence="6" type="ORF">SAMN05216262_104116</name>
</gene>
<dbReference type="GO" id="GO:0005737">
    <property type="term" value="C:cytoplasm"/>
    <property type="evidence" value="ECO:0007669"/>
    <property type="project" value="UniProtKB-SubCell"/>
</dbReference>
<dbReference type="Pfam" id="PF00582">
    <property type="entry name" value="Usp"/>
    <property type="match status" value="2"/>
</dbReference>
<name>A0A1H7LDX2_9GAMM</name>
<evidence type="ECO:0000256" key="1">
    <source>
        <dbReference type="ARBA" id="ARBA00004496"/>
    </source>
</evidence>
<sequence length="287" mass="31479">MSKILVIADMFTQEPLAIKRASQLAIASGAGLHIVYFCNEDVIGAVENVMQVKEDVLAKMSAKAAEQLAHTFTANEDYSYEVVWADSIHKWVIGYVEKEQPTLVFKTGNRSESLFYTSTDLYLLRECQVPVLISAPEKWRKSSNVLAAIDLGTKKRVKQALNDKILQQAKILADSFNTELHVCYTVPTSTLLKDLGIQYPDEMERNAQQQLKDKISALAKQYGIAQSNFHIKAGDPGKVITSVAAQCQAGVVVIGMIGRSGISGKVFGNTAEKTLSLLKTDVLALNP</sequence>
<proteinExistence type="inferred from homology"/>
<dbReference type="STRING" id="641665.GCA_002104455_02890"/>
<dbReference type="PANTHER" id="PTHR47892:SF1">
    <property type="entry name" value="UNIVERSAL STRESS PROTEIN E"/>
    <property type="match status" value="1"/>
</dbReference>
<feature type="domain" description="UspA" evidence="5">
    <location>
        <begin position="163"/>
        <end position="284"/>
    </location>
</feature>
<dbReference type="Proteomes" id="UP000199297">
    <property type="component" value="Unassembled WGS sequence"/>
</dbReference>
<keyword evidence="7" id="KW-1185">Reference proteome</keyword>
<dbReference type="InterPro" id="IPR006016">
    <property type="entry name" value="UspA"/>
</dbReference>
<evidence type="ECO:0000256" key="4">
    <source>
        <dbReference type="ARBA" id="ARBA00037131"/>
    </source>
</evidence>
<accession>A0A1H7LDX2</accession>
<dbReference type="RefSeq" id="WP_085284415.1">
    <property type="nucleotide sequence ID" value="NZ_FOBI01000004.1"/>
</dbReference>
<keyword evidence="3" id="KW-0963">Cytoplasm</keyword>
<dbReference type="Gene3D" id="3.40.50.12370">
    <property type="match status" value="1"/>
</dbReference>
<protein>
    <submittedName>
        <fullName evidence="6">Universal stress protein E</fullName>
    </submittedName>
</protein>
<evidence type="ECO:0000313" key="6">
    <source>
        <dbReference type="EMBL" id="SEK96517.1"/>
    </source>
</evidence>
<comment type="function">
    <text evidence="4">Required for resistance to DNA-damaging agents.</text>
</comment>
<evidence type="ECO:0000313" key="7">
    <source>
        <dbReference type="Proteomes" id="UP000199297"/>
    </source>
</evidence>
<dbReference type="CDD" id="cd00293">
    <property type="entry name" value="USP-like"/>
    <property type="match status" value="1"/>
</dbReference>
<evidence type="ECO:0000259" key="5">
    <source>
        <dbReference type="Pfam" id="PF00582"/>
    </source>
</evidence>